<keyword evidence="3" id="KW-0238">DNA-binding</keyword>
<dbReference type="PANTHER" id="PTHR47424:SF3">
    <property type="entry name" value="REGULATORY PROTEIN GAL4"/>
    <property type="match status" value="1"/>
</dbReference>
<evidence type="ECO:0000256" key="6">
    <source>
        <dbReference type="SAM" id="MobiDB-lite"/>
    </source>
</evidence>
<dbReference type="CDD" id="cd00067">
    <property type="entry name" value="GAL4"/>
    <property type="match status" value="1"/>
</dbReference>
<evidence type="ECO:0000313" key="9">
    <source>
        <dbReference type="EMBL" id="OAP63435.1"/>
    </source>
</evidence>
<feature type="region of interest" description="Disordered" evidence="6">
    <location>
        <begin position="1"/>
        <end position="53"/>
    </location>
</feature>
<evidence type="ECO:0000256" key="7">
    <source>
        <dbReference type="SAM" id="Phobius"/>
    </source>
</evidence>
<dbReference type="SMART" id="SM00906">
    <property type="entry name" value="Fungal_trans"/>
    <property type="match status" value="1"/>
</dbReference>
<evidence type="ECO:0000256" key="1">
    <source>
        <dbReference type="ARBA" id="ARBA00022723"/>
    </source>
</evidence>
<dbReference type="GO" id="GO:0000978">
    <property type="term" value="F:RNA polymerase II cis-regulatory region sequence-specific DNA binding"/>
    <property type="evidence" value="ECO:0007669"/>
    <property type="project" value="TreeGrafter"/>
</dbReference>
<name>A0A178ZWR2_9EURO</name>
<keyword evidence="5" id="KW-0539">Nucleus</keyword>
<organism evidence="9 10">
    <name type="scientific">Fonsecaea erecta</name>
    <dbReference type="NCBI Taxonomy" id="1367422"/>
    <lineage>
        <taxon>Eukaryota</taxon>
        <taxon>Fungi</taxon>
        <taxon>Dikarya</taxon>
        <taxon>Ascomycota</taxon>
        <taxon>Pezizomycotina</taxon>
        <taxon>Eurotiomycetes</taxon>
        <taxon>Chaetothyriomycetidae</taxon>
        <taxon>Chaetothyriales</taxon>
        <taxon>Herpotrichiellaceae</taxon>
        <taxon>Fonsecaea</taxon>
    </lineage>
</organism>
<dbReference type="GO" id="GO:0005634">
    <property type="term" value="C:nucleus"/>
    <property type="evidence" value="ECO:0007669"/>
    <property type="project" value="TreeGrafter"/>
</dbReference>
<keyword evidence="10" id="KW-1185">Reference proteome</keyword>
<dbReference type="InterPro" id="IPR036864">
    <property type="entry name" value="Zn2-C6_fun-type_DNA-bd_sf"/>
</dbReference>
<keyword evidence="2" id="KW-0805">Transcription regulation</keyword>
<keyword evidence="7" id="KW-1133">Transmembrane helix</keyword>
<keyword evidence="4" id="KW-0804">Transcription</keyword>
<dbReference type="InterPro" id="IPR007219">
    <property type="entry name" value="XnlR_reg_dom"/>
</dbReference>
<keyword evidence="1" id="KW-0479">Metal-binding</keyword>
<dbReference type="InterPro" id="IPR001138">
    <property type="entry name" value="Zn2Cys6_DnaBD"/>
</dbReference>
<dbReference type="SUPFAM" id="SSF57701">
    <property type="entry name" value="Zn2/Cys6 DNA-binding domain"/>
    <property type="match status" value="1"/>
</dbReference>
<dbReference type="CDD" id="cd12148">
    <property type="entry name" value="fungal_TF_MHR"/>
    <property type="match status" value="1"/>
</dbReference>
<dbReference type="EMBL" id="LVYI01000002">
    <property type="protein sequence ID" value="OAP63435.1"/>
    <property type="molecule type" value="Genomic_DNA"/>
</dbReference>
<dbReference type="PROSITE" id="PS00463">
    <property type="entry name" value="ZN2_CY6_FUNGAL_1"/>
    <property type="match status" value="1"/>
</dbReference>
<dbReference type="PANTHER" id="PTHR47424">
    <property type="entry name" value="REGULATORY PROTEIN GAL4"/>
    <property type="match status" value="1"/>
</dbReference>
<evidence type="ECO:0000313" key="10">
    <source>
        <dbReference type="Proteomes" id="UP000078343"/>
    </source>
</evidence>
<dbReference type="PROSITE" id="PS50048">
    <property type="entry name" value="ZN2_CY6_FUNGAL_2"/>
    <property type="match status" value="1"/>
</dbReference>
<reference evidence="9 10" key="1">
    <citation type="submission" date="2016-04" db="EMBL/GenBank/DDBJ databases">
        <title>Draft genome of Fonsecaea erecta CBS 125763.</title>
        <authorList>
            <person name="Weiss V.A."/>
            <person name="Vicente V.A."/>
            <person name="Raittz R.T."/>
            <person name="Moreno L.F."/>
            <person name="De Souza E.M."/>
            <person name="Pedrosa F.O."/>
            <person name="Steffens M.B."/>
            <person name="Faoro H."/>
            <person name="Tadra-Sfeir M.Z."/>
            <person name="Najafzadeh M.J."/>
            <person name="Felipe M.S."/>
            <person name="Teixeira M."/>
            <person name="Sun J."/>
            <person name="Xi L."/>
            <person name="Gomes R."/>
            <person name="De Azevedo C.M."/>
            <person name="Salgado C.G."/>
            <person name="Da Silva M.B."/>
            <person name="Nascimento M.F."/>
            <person name="Queiroz-Telles F."/>
            <person name="Attili D.S."/>
            <person name="Gorbushina A."/>
        </authorList>
    </citation>
    <scope>NUCLEOTIDE SEQUENCE [LARGE SCALE GENOMIC DNA]</scope>
    <source>
        <strain evidence="9 10">CBS 125763</strain>
    </source>
</reference>
<dbReference type="Proteomes" id="UP000078343">
    <property type="component" value="Unassembled WGS sequence"/>
</dbReference>
<keyword evidence="7" id="KW-0472">Membrane</keyword>
<evidence type="ECO:0000256" key="4">
    <source>
        <dbReference type="ARBA" id="ARBA00023163"/>
    </source>
</evidence>
<dbReference type="Gene3D" id="4.10.240.10">
    <property type="entry name" value="Zn(2)-C6 fungal-type DNA-binding domain"/>
    <property type="match status" value="1"/>
</dbReference>
<dbReference type="OrthoDB" id="3364175at2759"/>
<evidence type="ECO:0000256" key="5">
    <source>
        <dbReference type="ARBA" id="ARBA00023242"/>
    </source>
</evidence>
<evidence type="ECO:0000256" key="2">
    <source>
        <dbReference type="ARBA" id="ARBA00023015"/>
    </source>
</evidence>
<dbReference type="SMART" id="SM00066">
    <property type="entry name" value="GAL4"/>
    <property type="match status" value="1"/>
</dbReference>
<dbReference type="RefSeq" id="XP_018696802.1">
    <property type="nucleotide sequence ID" value="XM_018834178.1"/>
</dbReference>
<feature type="transmembrane region" description="Helical" evidence="7">
    <location>
        <begin position="641"/>
        <end position="662"/>
    </location>
</feature>
<dbReference type="GO" id="GO:0000435">
    <property type="term" value="P:positive regulation of transcription from RNA polymerase II promoter by galactose"/>
    <property type="evidence" value="ECO:0007669"/>
    <property type="project" value="TreeGrafter"/>
</dbReference>
<evidence type="ECO:0000259" key="8">
    <source>
        <dbReference type="PROSITE" id="PS50048"/>
    </source>
</evidence>
<dbReference type="InterPro" id="IPR051127">
    <property type="entry name" value="Fungal_SecMet_Regulators"/>
</dbReference>
<proteinExistence type="predicted"/>
<accession>A0A178ZWR2</accession>
<dbReference type="Pfam" id="PF00172">
    <property type="entry name" value="Zn_clus"/>
    <property type="match status" value="1"/>
</dbReference>
<dbReference type="GO" id="GO:0000981">
    <property type="term" value="F:DNA-binding transcription factor activity, RNA polymerase II-specific"/>
    <property type="evidence" value="ECO:0007669"/>
    <property type="project" value="InterPro"/>
</dbReference>
<dbReference type="STRING" id="1367422.A0A178ZWR2"/>
<sequence length="829" mass="91185">MHQPDRRPDDVHSAQQTDRPQQRRPKTVDSEWTSVKNGFSGADQASDANDPPSKRRRVALACTVCRGRKSRCDGTRPKCSLCVELGFECVYQQSASYSNIIIGKEYLSSIEDRLKEVEGRLASLENRDRTLVYQSDNPNVSNGVSSSDFPPPETACLREESLEDAETVEDPIDAMGAVTFAQEEDCAFFGPSSNIAFLRHVSRAVARLTHDPEPWKPSPAEHHSVGFTGGFINTSGPASPVPTPRDSPHEQVNIYALPPDSVARELLNWYFSNTGLLFPYIHEQSFMATFEQASKDKFKGVRRIWLALLNIVFAHAMVHARENTTTPGSVDSTAAKASAESEIYFRRASGLFNEKITNGTGTSVEVVQFLLLMGQYLQGTQKSVQTWKTHGLAVRAAFQIGLHSSDLARVFPPLDQEVRKRTWFGCIMLDRTLSMTFGRPPAIPDSYVQLELPVGFSAVDGGAAAPADKKESLSIAFFNGTITLYKVLCTIVDSLYGQNLACSFKSNAVDTVALVYKIENQLSEWQRGLPSHMRLIATQDILPERLPQVESSAEEAWRQLRLRFILTLRYTNVRILLHRPVLVKFLDGLSNPANHQDTSLLQQVGTIHIQIAIKSAKEIICLVHNALQSATGRSKWGLLGAWWFSLYYTFNAALVLGACVLVQIDQKASGNDSNMSLTESTEDMSLHLEMAIEAIRHLDSDNRMVARCRDYLEQLVQVVQALAIGQGLLPQPHDWQPVTYHHPTNAPAFGPVPPAPAPQEAGDYGVLLGGGAAAVGASLGMGIYNNHGGGIVTSSKQSPLGMDLGEFMLDGDLEFLSSHSFAYNRGVAP</sequence>
<feature type="compositionally biased region" description="Basic and acidic residues" evidence="6">
    <location>
        <begin position="1"/>
        <end position="12"/>
    </location>
</feature>
<comment type="caution">
    <text evidence="9">The sequence shown here is derived from an EMBL/GenBank/DDBJ whole genome shotgun (WGS) entry which is preliminary data.</text>
</comment>
<dbReference type="GeneID" id="30006832"/>
<protein>
    <recommendedName>
        <fullName evidence="8">Zn(2)-C6 fungal-type domain-containing protein</fullName>
    </recommendedName>
</protein>
<dbReference type="AlphaFoldDB" id="A0A178ZWR2"/>
<evidence type="ECO:0000256" key="3">
    <source>
        <dbReference type="ARBA" id="ARBA00023125"/>
    </source>
</evidence>
<dbReference type="Pfam" id="PF04082">
    <property type="entry name" value="Fungal_trans"/>
    <property type="match status" value="1"/>
</dbReference>
<keyword evidence="7" id="KW-0812">Transmembrane</keyword>
<dbReference type="GO" id="GO:0008270">
    <property type="term" value="F:zinc ion binding"/>
    <property type="evidence" value="ECO:0007669"/>
    <property type="project" value="InterPro"/>
</dbReference>
<dbReference type="GO" id="GO:0006351">
    <property type="term" value="P:DNA-templated transcription"/>
    <property type="evidence" value="ECO:0007669"/>
    <property type="project" value="InterPro"/>
</dbReference>
<feature type="domain" description="Zn(2)-C6 fungal-type" evidence="8">
    <location>
        <begin position="61"/>
        <end position="91"/>
    </location>
</feature>
<gene>
    <name evidence="9" type="ORF">AYL99_02662</name>
</gene>